<gene>
    <name evidence="2" type="ORF">R4485_29940</name>
</gene>
<organism evidence="2 3">
    <name type="scientific">Mycolicibacterium fortuitum</name>
    <name type="common">Mycobacterium fortuitum</name>
    <dbReference type="NCBI Taxonomy" id="1766"/>
    <lineage>
        <taxon>Bacteria</taxon>
        <taxon>Bacillati</taxon>
        <taxon>Actinomycetota</taxon>
        <taxon>Actinomycetes</taxon>
        <taxon>Mycobacteriales</taxon>
        <taxon>Mycobacteriaceae</taxon>
        <taxon>Mycolicibacterium</taxon>
    </lineage>
</organism>
<evidence type="ECO:0000259" key="1">
    <source>
        <dbReference type="Pfam" id="PF13392"/>
    </source>
</evidence>
<dbReference type="EMBL" id="JAWLVV010000039">
    <property type="protein sequence ID" value="MDV7294384.1"/>
    <property type="molecule type" value="Genomic_DNA"/>
</dbReference>
<keyword evidence="2" id="KW-0378">Hydrolase</keyword>
<protein>
    <submittedName>
        <fullName evidence="2">HNH endonuclease</fullName>
    </submittedName>
</protein>
<keyword evidence="2" id="KW-0540">Nuclease</keyword>
<dbReference type="GO" id="GO:0004519">
    <property type="term" value="F:endonuclease activity"/>
    <property type="evidence" value="ECO:0007669"/>
    <property type="project" value="UniProtKB-KW"/>
</dbReference>
<sequence length="177" mass="20246">MTDPDVEARHAAYRAGSLRARPRGLNADQVLRWIGWHETSSGCWEWNGTKDHAGYGRVRFGGRRVRAHRLAYEAWVGPVPDHAMVRHRKCDNPPCINPAHLELGTQVDNMRDMRDHGREVKVRGEDGGRAKLTESDVRMIRELRSAGWTLQAIADLHNVSYSLIGQITRREIWRHVA</sequence>
<comment type="caution">
    <text evidence="2">The sequence shown here is derived from an EMBL/GenBank/DDBJ whole genome shotgun (WGS) entry which is preliminary data.</text>
</comment>
<name>A0AAE4VIZ2_MYCFO</name>
<evidence type="ECO:0000313" key="2">
    <source>
        <dbReference type="EMBL" id="MDV7294384.1"/>
    </source>
</evidence>
<dbReference type="AlphaFoldDB" id="A0AAE4VIZ2"/>
<feature type="domain" description="HNH nuclease" evidence="1">
    <location>
        <begin position="66"/>
        <end position="111"/>
    </location>
</feature>
<evidence type="ECO:0000313" key="3">
    <source>
        <dbReference type="Proteomes" id="UP001186041"/>
    </source>
</evidence>
<dbReference type="InterPro" id="IPR003615">
    <property type="entry name" value="HNH_nuc"/>
</dbReference>
<reference evidence="2" key="1">
    <citation type="submission" date="2023-10" db="EMBL/GenBank/DDBJ databases">
        <title>Mycolicibacterium fortuitum clinical isolates causing pulmonary infections in humans.</title>
        <authorList>
            <person name="Mejia-Ponce P.M."/>
            <person name="Zenteno-Cuevas R."/>
            <person name="Licona-Cassani C."/>
        </authorList>
    </citation>
    <scope>NUCLEOTIDE SEQUENCE</scope>
    <source>
        <strain evidence="2">M8</strain>
    </source>
</reference>
<dbReference type="RefSeq" id="WP_317722609.1">
    <property type="nucleotide sequence ID" value="NZ_JAWLVK010000038.1"/>
</dbReference>
<dbReference type="Gene3D" id="3.90.75.20">
    <property type="match status" value="1"/>
</dbReference>
<dbReference type="Proteomes" id="UP001186041">
    <property type="component" value="Unassembled WGS sequence"/>
</dbReference>
<keyword evidence="2" id="KW-0255">Endonuclease</keyword>
<dbReference type="Pfam" id="PF13392">
    <property type="entry name" value="HNH_3"/>
    <property type="match status" value="1"/>
</dbReference>
<dbReference type="InterPro" id="IPR044925">
    <property type="entry name" value="His-Me_finger_sf"/>
</dbReference>
<dbReference type="SUPFAM" id="SSF54060">
    <property type="entry name" value="His-Me finger endonucleases"/>
    <property type="match status" value="1"/>
</dbReference>
<accession>A0AAE4VIZ2</accession>
<proteinExistence type="predicted"/>